<protein>
    <submittedName>
        <fullName evidence="1">Uncharacterized protein</fullName>
    </submittedName>
</protein>
<keyword evidence="4" id="KW-1185">Reference proteome</keyword>
<dbReference type="EMBL" id="AVQI01000030">
    <property type="protein sequence ID" value="ERK03783.1"/>
    <property type="molecule type" value="Genomic_DNA"/>
</dbReference>
<gene>
    <name evidence="2" type="ORF">HMPREF0860_1931</name>
    <name evidence="1" type="ORF">HMPREF1325_1238</name>
</gene>
<dbReference type="PATRIC" id="fig|1125725.3.peg.1013"/>
<evidence type="ECO:0000313" key="1">
    <source>
        <dbReference type="EMBL" id="ERF60995.1"/>
    </source>
</evidence>
<dbReference type="InterPro" id="IPR035196">
    <property type="entry name" value="DUF5312"/>
</dbReference>
<dbReference type="RefSeq" id="WP_021330056.1">
    <property type="nucleotide sequence ID" value="NZ_AUZJ01000020.1"/>
</dbReference>
<dbReference type="EMBL" id="AUZJ01000020">
    <property type="protein sequence ID" value="ERF60995.1"/>
    <property type="molecule type" value="Genomic_DNA"/>
</dbReference>
<dbReference type="AlphaFoldDB" id="U1GSQ0"/>
<dbReference type="OrthoDB" id="363294at2"/>
<dbReference type="Proteomes" id="UP000016412">
    <property type="component" value="Unassembled WGS sequence"/>
</dbReference>
<evidence type="ECO:0000313" key="2">
    <source>
        <dbReference type="EMBL" id="ERK03783.1"/>
    </source>
</evidence>
<organism evidence="1 3">
    <name type="scientific">Treponema socranskii subsp. socranskii VPI DR56BR1116 = ATCC 35536</name>
    <dbReference type="NCBI Taxonomy" id="1125725"/>
    <lineage>
        <taxon>Bacteria</taxon>
        <taxon>Pseudomonadati</taxon>
        <taxon>Spirochaetota</taxon>
        <taxon>Spirochaetia</taxon>
        <taxon>Spirochaetales</taxon>
        <taxon>Treponemataceae</taxon>
        <taxon>Treponema</taxon>
    </lineage>
</organism>
<dbReference type="STRING" id="1125725.HMPREF1325_1238"/>
<dbReference type="Pfam" id="PF17239">
    <property type="entry name" value="DUF5312"/>
    <property type="match status" value="1"/>
</dbReference>
<reference evidence="3 4" key="1">
    <citation type="submission" date="2013-08" db="EMBL/GenBank/DDBJ databases">
        <authorList>
            <person name="Durkin A.S."/>
            <person name="Haft D.R."/>
            <person name="McCorrison J."/>
            <person name="Torralba M."/>
            <person name="Gillis M."/>
            <person name="Haft D.H."/>
            <person name="Methe B."/>
            <person name="Sutton G."/>
            <person name="Nelson K.E."/>
        </authorList>
    </citation>
    <scope>NUCLEOTIDE SEQUENCE [LARGE SCALE GENOMIC DNA]</scope>
    <source>
        <strain evidence="2 4">ATCC 35536</strain>
        <strain evidence="1 3">VPI DR56BR1116</strain>
    </source>
</reference>
<dbReference type="Proteomes" id="UP000016646">
    <property type="component" value="Unassembled WGS sequence"/>
</dbReference>
<evidence type="ECO:0000313" key="3">
    <source>
        <dbReference type="Proteomes" id="UP000016412"/>
    </source>
</evidence>
<evidence type="ECO:0000313" key="4">
    <source>
        <dbReference type="Proteomes" id="UP000016646"/>
    </source>
</evidence>
<sequence length="580" mass="65884">MLKNDASNNSFDKLVSGISAEERRFLLERLKQEHAGKVPQSLSVPDEQASDTRALHVRIQTESLLYRFVLWLRALLTNQSRETLYNKDFMADEAKKIARAHPGLIDFPHSVLESIFYEKLKDIHDCASFFKPYIAQAYENPGEFYVFLSTFVAPEIAERIDSEADPYSIPFDRPLTNELRVSLTRKLDAAIRDISSAAKANMYEAVRAVEWLRQFTALPYLHFLAQFTAIASSSYTCPFANAHTDYPAFARVLSNGMLISNEVLESLFFFVRRKMVHTLALDAGAEKALKDFLQKSAATLSSIRMFIETVPLVAIGRIVHGNCTWVPEPFGGAEDWAIKFRGQWKAVFDERWNSWLADRKKHQLVDSLTLHFGLQEFPELPYRPWASLWGGIPFRCEMTAGFLAWFASNKYGEAMPTLTTLMLEGIFLKNENRIEFSEAVNDFASTNKKIETFAESLAPRGTKGIVFESIASEHIRSLKGQARIDSLMLAIEAEVRELGGAFCRECRTIENIFSGIFNESKSADYDVLQNFMTIQGRDNQDFRDKMLDVRSLLQNSFKLLAEIEPFNLPRETPSDAAAAE</sequence>
<name>U1GSQ0_TRESO</name>
<dbReference type="eggNOG" id="ENOG5033U21">
    <property type="taxonomic scope" value="Bacteria"/>
</dbReference>
<accession>U1GSQ0</accession>
<comment type="caution">
    <text evidence="1">The sequence shown here is derived from an EMBL/GenBank/DDBJ whole genome shotgun (WGS) entry which is preliminary data.</text>
</comment>
<proteinExistence type="predicted"/>